<sequence>MYIQYTMNQLCLPLDLEEDIPESHLVRVVNSAVNRLDDAIFDAAYPGGGRDSYHPRMLTKVIIYAYTPRIYSSRQIAKAVRENIPFMWLTGRQCPDFRTINRFRAQRMKDVLETILTAVLQFLADENYISLEHYFVDGTKIEANANRYTFVWGKADSREAS</sequence>
<dbReference type="InterPro" id="IPR008490">
    <property type="entry name" value="Transposase_InsH_N"/>
</dbReference>
<comment type="caution">
    <text evidence="2">The sequence shown here is derived from an EMBL/GenBank/DDBJ whole genome shotgun (WGS) entry which is preliminary data.</text>
</comment>
<dbReference type="PANTHER" id="PTHR33408">
    <property type="entry name" value="TRANSPOSASE"/>
    <property type="match status" value="1"/>
</dbReference>
<gene>
    <name evidence="2" type="ORF">GCM10010912_25180</name>
</gene>
<dbReference type="PANTHER" id="PTHR33408:SF2">
    <property type="entry name" value="TRANSPOSASE DDE DOMAIN-CONTAINING PROTEIN"/>
    <property type="match status" value="1"/>
</dbReference>
<reference evidence="2" key="1">
    <citation type="journal article" date="2014" name="Int. J. Syst. Evol. Microbiol.">
        <title>Complete genome sequence of Corynebacterium casei LMG S-19264T (=DSM 44701T), isolated from a smear-ripened cheese.</title>
        <authorList>
            <consortium name="US DOE Joint Genome Institute (JGI-PGF)"/>
            <person name="Walter F."/>
            <person name="Albersmeier A."/>
            <person name="Kalinowski J."/>
            <person name="Ruckert C."/>
        </authorList>
    </citation>
    <scope>NUCLEOTIDE SEQUENCE</scope>
    <source>
        <strain evidence="2">CGMCC 1.16134</strain>
    </source>
</reference>
<dbReference type="EMBL" id="BMKR01000008">
    <property type="protein sequence ID" value="GGF79081.1"/>
    <property type="molecule type" value="Genomic_DNA"/>
</dbReference>
<keyword evidence="3" id="KW-1185">Reference proteome</keyword>
<evidence type="ECO:0000313" key="2">
    <source>
        <dbReference type="EMBL" id="GGF79081.1"/>
    </source>
</evidence>
<dbReference type="Pfam" id="PF05598">
    <property type="entry name" value="DUF772"/>
    <property type="match status" value="1"/>
</dbReference>
<reference evidence="2" key="2">
    <citation type="submission" date="2020-09" db="EMBL/GenBank/DDBJ databases">
        <authorList>
            <person name="Sun Q."/>
            <person name="Zhou Y."/>
        </authorList>
    </citation>
    <scope>NUCLEOTIDE SEQUENCE</scope>
    <source>
        <strain evidence="2">CGMCC 1.16134</strain>
    </source>
</reference>
<dbReference type="Proteomes" id="UP000637643">
    <property type="component" value="Unassembled WGS sequence"/>
</dbReference>
<evidence type="ECO:0000259" key="1">
    <source>
        <dbReference type="Pfam" id="PF05598"/>
    </source>
</evidence>
<protein>
    <recommendedName>
        <fullName evidence="1">Transposase InsH N-terminal domain-containing protein</fullName>
    </recommendedName>
</protein>
<organism evidence="2 3">
    <name type="scientific">Paenibacillus albidus</name>
    <dbReference type="NCBI Taxonomy" id="2041023"/>
    <lineage>
        <taxon>Bacteria</taxon>
        <taxon>Bacillati</taxon>
        <taxon>Bacillota</taxon>
        <taxon>Bacilli</taxon>
        <taxon>Bacillales</taxon>
        <taxon>Paenibacillaceae</taxon>
        <taxon>Paenibacillus</taxon>
    </lineage>
</organism>
<evidence type="ECO:0000313" key="3">
    <source>
        <dbReference type="Proteomes" id="UP000637643"/>
    </source>
</evidence>
<name>A0A917C923_9BACL</name>
<dbReference type="AlphaFoldDB" id="A0A917C923"/>
<accession>A0A917C923</accession>
<feature type="domain" description="Transposase InsH N-terminal" evidence="1">
    <location>
        <begin position="15"/>
        <end position="105"/>
    </location>
</feature>
<proteinExistence type="predicted"/>